<gene>
    <name evidence="1" type="ORF">GCM10023307_09980</name>
</gene>
<keyword evidence="2" id="KW-1185">Reference proteome</keyword>
<evidence type="ECO:0000313" key="1">
    <source>
        <dbReference type="EMBL" id="GAA4786993.1"/>
    </source>
</evidence>
<evidence type="ECO:0000313" key="2">
    <source>
        <dbReference type="Proteomes" id="UP001499959"/>
    </source>
</evidence>
<dbReference type="Proteomes" id="UP001499959">
    <property type="component" value="Unassembled WGS sequence"/>
</dbReference>
<name>A0ABP9AVV6_9GAMM</name>
<comment type="caution">
    <text evidence="1">The sequence shown here is derived from an EMBL/GenBank/DDBJ whole genome shotgun (WGS) entry which is preliminary data.</text>
</comment>
<organism evidence="1 2">
    <name type="scientific">Lysobacter hankyongensis</name>
    <dbReference type="NCBI Taxonomy" id="1176535"/>
    <lineage>
        <taxon>Bacteria</taxon>
        <taxon>Pseudomonadati</taxon>
        <taxon>Pseudomonadota</taxon>
        <taxon>Gammaproteobacteria</taxon>
        <taxon>Lysobacterales</taxon>
        <taxon>Lysobacteraceae</taxon>
        <taxon>Lysobacter</taxon>
    </lineage>
</organism>
<accession>A0ABP9AVV6</accession>
<reference evidence="2" key="1">
    <citation type="journal article" date="2019" name="Int. J. Syst. Evol. Microbiol.">
        <title>The Global Catalogue of Microorganisms (GCM) 10K type strain sequencing project: providing services to taxonomists for standard genome sequencing and annotation.</title>
        <authorList>
            <consortium name="The Broad Institute Genomics Platform"/>
            <consortium name="The Broad Institute Genome Sequencing Center for Infectious Disease"/>
            <person name="Wu L."/>
            <person name="Ma J."/>
        </authorList>
    </citation>
    <scope>NUCLEOTIDE SEQUENCE [LARGE SCALE GENOMIC DNA]</scope>
    <source>
        <strain evidence="2">JCM 18204</strain>
    </source>
</reference>
<protein>
    <submittedName>
        <fullName evidence="1">Uncharacterized protein</fullName>
    </submittedName>
</protein>
<sequence length="94" mass="9804">MILWKRCGPGVACSDVRATALTAAESAARTNGLASRQATAISASIEYLQIRSWSSEIQGGTTRSGTTQIVHILPFAEDGGQGAPPFDAVPQTTK</sequence>
<dbReference type="EMBL" id="BAABJE010000002">
    <property type="protein sequence ID" value="GAA4786993.1"/>
    <property type="molecule type" value="Genomic_DNA"/>
</dbReference>
<proteinExistence type="predicted"/>